<evidence type="ECO:0000313" key="8">
    <source>
        <dbReference type="Proteomes" id="UP000539052"/>
    </source>
</evidence>
<dbReference type="InterPro" id="IPR027417">
    <property type="entry name" value="P-loop_NTPase"/>
</dbReference>
<sequence>MAELIELKEIEEKVILTAVSTGDGTDVSASLDELEELVKTAGAVTVDKVIQNRERIHTGTYLGKGKIDEIRERVFELGATGVVCDDELSPAQMRNLEDALQIKVMDRTMVILDIFAARATTREGKIQVELAQLKYRSARLVGLRSSLSRLGGGIGTRGPGEKKLEIDRRLIHDRISVLKSDLEDVKRHREVARQQRDKNHMPVAAIVGYTNAGKSTLLNRLTDAGILAEDKLFATLDPTTRNLSLPGGQQILLTDTVGFIRKLPHHLIEAFKSTLEEAKYCDIILHVVDCSNPQMEIQMHVVYDTLRELGVTDKVMVTVFNKIDAAQPDTTLKDFSSDFQVRISARTGEGIDELENLLESILRSRRIYLEKVYSYKDAGKIQQIRKYGQLLKEEYLEDGILVNAYVPAELFAGLAENREFIDE</sequence>
<evidence type="ECO:0000256" key="3">
    <source>
        <dbReference type="ARBA" id="ARBA00022842"/>
    </source>
</evidence>
<evidence type="ECO:0000256" key="1">
    <source>
        <dbReference type="ARBA" id="ARBA00022723"/>
    </source>
</evidence>
<evidence type="ECO:0000256" key="2">
    <source>
        <dbReference type="ARBA" id="ARBA00022741"/>
    </source>
</evidence>
<proteinExistence type="inferred from homology"/>
<keyword evidence="2 5" id="KW-0547">Nucleotide-binding</keyword>
<comment type="caution">
    <text evidence="7">The sequence shown here is derived from an EMBL/GenBank/DDBJ whole genome shotgun (WGS) entry which is preliminary data.</text>
</comment>
<keyword evidence="4 5" id="KW-0342">GTP-binding</keyword>
<dbReference type="InterPro" id="IPR032305">
    <property type="entry name" value="GTP-bd_M"/>
</dbReference>
<dbReference type="InterPro" id="IPR030394">
    <property type="entry name" value="G_HFLX_dom"/>
</dbReference>
<dbReference type="InterPro" id="IPR042108">
    <property type="entry name" value="GTPase_HflX_N_sf"/>
</dbReference>
<evidence type="ECO:0000256" key="4">
    <source>
        <dbReference type="ARBA" id="ARBA00023134"/>
    </source>
</evidence>
<evidence type="ECO:0000313" key="7">
    <source>
        <dbReference type="EMBL" id="NNJ32335.1"/>
    </source>
</evidence>
<dbReference type="InterPro" id="IPR025121">
    <property type="entry name" value="GTPase_HflX_N"/>
</dbReference>
<feature type="domain" description="Hflx-type G" evidence="6">
    <location>
        <begin position="202"/>
        <end position="366"/>
    </location>
</feature>
<organism evidence="7 8">
    <name type="scientific">Lacrimispora defluvii</name>
    <dbReference type="NCBI Taxonomy" id="2719233"/>
    <lineage>
        <taxon>Bacteria</taxon>
        <taxon>Bacillati</taxon>
        <taxon>Bacillota</taxon>
        <taxon>Clostridia</taxon>
        <taxon>Lachnospirales</taxon>
        <taxon>Lachnospiraceae</taxon>
        <taxon>Lacrimispora</taxon>
    </lineage>
</organism>
<accession>A0ABX1VV80</accession>
<dbReference type="Gene3D" id="3.40.50.300">
    <property type="entry name" value="P-loop containing nucleotide triphosphate hydrolases"/>
    <property type="match status" value="1"/>
</dbReference>
<dbReference type="Pfam" id="PF16360">
    <property type="entry name" value="GTP-bdg_M"/>
    <property type="match status" value="1"/>
</dbReference>
<dbReference type="NCBIfam" id="TIGR03156">
    <property type="entry name" value="GTP_HflX"/>
    <property type="match status" value="1"/>
</dbReference>
<keyword evidence="8" id="KW-1185">Reference proteome</keyword>
<dbReference type="CDD" id="cd01878">
    <property type="entry name" value="HflX"/>
    <property type="match status" value="1"/>
</dbReference>
<dbReference type="PANTHER" id="PTHR10229">
    <property type="entry name" value="GTP-BINDING PROTEIN HFLX"/>
    <property type="match status" value="1"/>
</dbReference>
<comment type="function">
    <text evidence="5">GTPase that associates with the 50S ribosomal subunit and may have a role during protein synthesis or ribosome biogenesis.</text>
</comment>
<keyword evidence="1" id="KW-0479">Metal-binding</keyword>
<reference evidence="7 8" key="1">
    <citation type="submission" date="2020-03" db="EMBL/GenBank/DDBJ databases">
        <title>Genome Sequence of industrial isolate, B5A.</title>
        <authorList>
            <person name="Sharma S."/>
            <person name="Patil P.B."/>
            <person name="Korpole S."/>
        </authorList>
    </citation>
    <scope>NUCLEOTIDE SEQUENCE [LARGE SCALE GENOMIC DNA]</scope>
    <source>
        <strain evidence="7 8">PI-S10-B5A</strain>
    </source>
</reference>
<dbReference type="Pfam" id="PF13167">
    <property type="entry name" value="GTP-bdg_N"/>
    <property type="match status" value="1"/>
</dbReference>
<name>A0ABX1VV80_9FIRM</name>
<dbReference type="Pfam" id="PF01926">
    <property type="entry name" value="MMR_HSR1"/>
    <property type="match status" value="1"/>
</dbReference>
<dbReference type="InterPro" id="IPR016496">
    <property type="entry name" value="GTPase_HflX"/>
</dbReference>
<dbReference type="PIRSF" id="PIRSF006809">
    <property type="entry name" value="GTP-binding_hflX_prd"/>
    <property type="match status" value="1"/>
</dbReference>
<dbReference type="Proteomes" id="UP000539052">
    <property type="component" value="Unassembled WGS sequence"/>
</dbReference>
<dbReference type="Gene3D" id="6.10.250.2860">
    <property type="match status" value="1"/>
</dbReference>
<dbReference type="PROSITE" id="PS51705">
    <property type="entry name" value="G_HFLX"/>
    <property type="match status" value="1"/>
</dbReference>
<dbReference type="HAMAP" id="MF_00900">
    <property type="entry name" value="GTPase_HflX"/>
    <property type="match status" value="1"/>
</dbReference>
<dbReference type="PANTHER" id="PTHR10229:SF0">
    <property type="entry name" value="GTP-BINDING PROTEIN 6-RELATED"/>
    <property type="match status" value="1"/>
</dbReference>
<keyword evidence="3" id="KW-0460">Magnesium</keyword>
<comment type="similarity">
    <text evidence="5">Belongs to the TRAFAC class OBG-HflX-like GTPase superfamily. HflX GTPase family.</text>
</comment>
<dbReference type="RefSeq" id="WP_170823414.1">
    <property type="nucleotide sequence ID" value="NZ_JAAOXG010000056.1"/>
</dbReference>
<keyword evidence="5" id="KW-0963">Cytoplasm</keyword>
<dbReference type="InterPro" id="IPR006073">
    <property type="entry name" value="GTP-bd"/>
</dbReference>
<evidence type="ECO:0000259" key="6">
    <source>
        <dbReference type="PROSITE" id="PS51705"/>
    </source>
</evidence>
<comment type="subunit">
    <text evidence="5">Monomer. Associates with the 50S ribosomal subunit.</text>
</comment>
<gene>
    <name evidence="5 7" type="primary">hflX</name>
    <name evidence="7" type="ORF">G9470_21455</name>
</gene>
<dbReference type="PRINTS" id="PR00326">
    <property type="entry name" value="GTP1OBG"/>
</dbReference>
<dbReference type="SUPFAM" id="SSF52540">
    <property type="entry name" value="P-loop containing nucleoside triphosphate hydrolases"/>
    <property type="match status" value="1"/>
</dbReference>
<evidence type="ECO:0000256" key="5">
    <source>
        <dbReference type="HAMAP-Rule" id="MF_00900"/>
    </source>
</evidence>
<dbReference type="Gene3D" id="3.40.50.11060">
    <property type="entry name" value="GTPase HflX, N-terminal domain"/>
    <property type="match status" value="1"/>
</dbReference>
<protein>
    <recommendedName>
        <fullName evidence="5">GTPase HflX</fullName>
    </recommendedName>
    <alternativeName>
        <fullName evidence="5">GTP-binding protein HflX</fullName>
    </alternativeName>
</protein>
<comment type="subcellular location">
    <subcellularLocation>
        <location evidence="5">Cytoplasm</location>
    </subcellularLocation>
    <text evidence="5">May associate with membranes.</text>
</comment>
<dbReference type="EMBL" id="JAAOXG010000056">
    <property type="protein sequence ID" value="NNJ32335.1"/>
    <property type="molecule type" value="Genomic_DNA"/>
</dbReference>